<keyword evidence="4" id="KW-1185">Reference proteome</keyword>
<comment type="caution">
    <text evidence="3">The sequence shown here is derived from an EMBL/GenBank/DDBJ whole genome shotgun (WGS) entry which is preliminary data.</text>
</comment>
<proteinExistence type="predicted"/>
<gene>
    <name evidence="3" type="ORF">Q0812_10535</name>
</gene>
<evidence type="ECO:0000256" key="2">
    <source>
        <dbReference type="SAM" id="SignalP"/>
    </source>
</evidence>
<protein>
    <submittedName>
        <fullName evidence="3">Uncharacterized protein</fullName>
    </submittedName>
</protein>
<name>A0ABT8SNB1_9CAUL</name>
<dbReference type="EMBL" id="JAUKTR010000004">
    <property type="protein sequence ID" value="MDO1559861.1"/>
    <property type="molecule type" value="Genomic_DNA"/>
</dbReference>
<accession>A0ABT8SNB1</accession>
<organism evidence="3 4">
    <name type="scientific">Peiella sedimenti</name>
    <dbReference type="NCBI Taxonomy" id="3061083"/>
    <lineage>
        <taxon>Bacteria</taxon>
        <taxon>Pseudomonadati</taxon>
        <taxon>Pseudomonadota</taxon>
        <taxon>Alphaproteobacteria</taxon>
        <taxon>Caulobacterales</taxon>
        <taxon>Caulobacteraceae</taxon>
        <taxon>Peiella</taxon>
    </lineage>
</organism>
<feature type="chain" id="PRO_5045880853" evidence="2">
    <location>
        <begin position="24"/>
        <end position="309"/>
    </location>
</feature>
<dbReference type="RefSeq" id="WP_302110293.1">
    <property type="nucleotide sequence ID" value="NZ_JAUKTR010000004.1"/>
</dbReference>
<evidence type="ECO:0000313" key="3">
    <source>
        <dbReference type="EMBL" id="MDO1559861.1"/>
    </source>
</evidence>
<sequence>MRLSTSMIPLALAALGAVGPSMAQSGLPTYAEQGLRWVREPSLREMQRLYGVNARWDLPRVTVEVSCTPTANGRLNCSVLNADDLDRRWVRAGEQLMESATVASVDGGSPEGRTFGFTLRWGNTTARHLPDRFHPLDQNLRWVRRPEMGQHWDMRGQRPDQIYTANFSCIARVSGTLNCQMTGLGGGAPRAFGQAAGQAMAQARVERADGGSPEGMRLNWTVAIQRQSSCGGGATSGYGRFASGDDQNRGNVYTNGGDGGSFAGPTQQAVGKSGQLPGYIVGGDPVCQPVMLTVNTAQGAGPSTEASSR</sequence>
<evidence type="ECO:0000313" key="4">
    <source>
        <dbReference type="Proteomes" id="UP001169063"/>
    </source>
</evidence>
<keyword evidence="2" id="KW-0732">Signal</keyword>
<feature type="signal peptide" evidence="2">
    <location>
        <begin position="1"/>
        <end position="23"/>
    </location>
</feature>
<dbReference type="Proteomes" id="UP001169063">
    <property type="component" value="Unassembled WGS sequence"/>
</dbReference>
<feature type="region of interest" description="Disordered" evidence="1">
    <location>
        <begin position="241"/>
        <end position="268"/>
    </location>
</feature>
<reference evidence="3" key="1">
    <citation type="submission" date="2023-07" db="EMBL/GenBank/DDBJ databases">
        <title>Brevundimonas soil sp. nov., isolated from the soil of chemical plant.</title>
        <authorList>
            <person name="Wu N."/>
        </authorList>
    </citation>
    <scope>NUCLEOTIDE SEQUENCE</scope>
    <source>
        <strain evidence="3">XZ-24</strain>
    </source>
</reference>
<evidence type="ECO:0000256" key="1">
    <source>
        <dbReference type="SAM" id="MobiDB-lite"/>
    </source>
</evidence>